<protein>
    <recommendedName>
        <fullName evidence="4">Lipoprotein</fullName>
    </recommendedName>
</protein>
<reference evidence="3" key="1">
    <citation type="submission" date="2017-09" db="EMBL/GenBank/DDBJ databases">
        <authorList>
            <person name="Varghese N."/>
            <person name="Submissions S."/>
        </authorList>
    </citation>
    <scope>NUCLEOTIDE SEQUENCE [LARGE SCALE GENOMIC DNA]</scope>
    <source>
        <strain evidence="3">C7</strain>
    </source>
</reference>
<dbReference type="Proteomes" id="UP000220034">
    <property type="component" value="Unassembled WGS sequence"/>
</dbReference>
<proteinExistence type="predicted"/>
<feature type="signal peptide" evidence="1">
    <location>
        <begin position="1"/>
        <end position="20"/>
    </location>
</feature>
<dbReference type="EMBL" id="OCTN01000002">
    <property type="protein sequence ID" value="SOH93634.1"/>
    <property type="molecule type" value="Genomic_DNA"/>
</dbReference>
<organism evidence="2 3">
    <name type="scientific">Pontivivens marinum</name>
    <dbReference type="NCBI Taxonomy" id="1690039"/>
    <lineage>
        <taxon>Bacteria</taxon>
        <taxon>Pseudomonadati</taxon>
        <taxon>Pseudomonadota</taxon>
        <taxon>Alphaproteobacteria</taxon>
        <taxon>Rhodobacterales</taxon>
        <taxon>Paracoccaceae</taxon>
        <taxon>Pontivivens</taxon>
    </lineage>
</organism>
<keyword evidence="1" id="KW-0732">Signal</keyword>
<dbReference type="PROSITE" id="PS51257">
    <property type="entry name" value="PROKAR_LIPOPROTEIN"/>
    <property type="match status" value="1"/>
</dbReference>
<name>A0A2C9CQL9_9RHOB</name>
<sequence>MTAVKSLAALSLVALLAACAGPGHGPMHFAPTESAPMNNLNLTHIAPGF</sequence>
<gene>
    <name evidence="2" type="ORF">SAMN06273572_102312</name>
</gene>
<accession>A0A2C9CQL9</accession>
<feature type="chain" id="PRO_5013174854" description="Lipoprotein" evidence="1">
    <location>
        <begin position="21"/>
        <end position="49"/>
    </location>
</feature>
<evidence type="ECO:0000313" key="3">
    <source>
        <dbReference type="Proteomes" id="UP000220034"/>
    </source>
</evidence>
<keyword evidence="3" id="KW-1185">Reference proteome</keyword>
<dbReference type="AlphaFoldDB" id="A0A2C9CQL9"/>
<evidence type="ECO:0000313" key="2">
    <source>
        <dbReference type="EMBL" id="SOH93634.1"/>
    </source>
</evidence>
<evidence type="ECO:0008006" key="4">
    <source>
        <dbReference type="Google" id="ProtNLM"/>
    </source>
</evidence>
<evidence type="ECO:0000256" key="1">
    <source>
        <dbReference type="SAM" id="SignalP"/>
    </source>
</evidence>
<dbReference type="RefSeq" id="WP_180955925.1">
    <property type="nucleotide sequence ID" value="NZ_OCTN01000002.1"/>
</dbReference>